<dbReference type="SUPFAM" id="SSF56672">
    <property type="entry name" value="DNA/RNA polymerases"/>
    <property type="match status" value="1"/>
</dbReference>
<evidence type="ECO:0000259" key="7">
    <source>
        <dbReference type="Pfam" id="PF07727"/>
    </source>
</evidence>
<dbReference type="Pfam" id="PF25597">
    <property type="entry name" value="SH3_retrovirus"/>
    <property type="match status" value="1"/>
</dbReference>
<keyword evidence="3" id="KW-0064">Aspartyl protease</keyword>
<evidence type="ECO:0000256" key="2">
    <source>
        <dbReference type="ARBA" id="ARBA00022723"/>
    </source>
</evidence>
<dbReference type="InterPro" id="IPR025724">
    <property type="entry name" value="GAG-pre-integrase_dom"/>
</dbReference>
<protein>
    <submittedName>
        <fullName evidence="11">Retrovirus-related Pol polyprotein from transposon TNT 1-94</fullName>
    </submittedName>
</protein>
<dbReference type="InterPro" id="IPR043502">
    <property type="entry name" value="DNA/RNA_pol_sf"/>
</dbReference>
<keyword evidence="5" id="KW-0175">Coiled coil</keyword>
<evidence type="ECO:0000259" key="8">
    <source>
        <dbReference type="Pfam" id="PF13976"/>
    </source>
</evidence>
<proteinExistence type="predicted"/>
<evidence type="ECO:0000256" key="5">
    <source>
        <dbReference type="SAM" id="Coils"/>
    </source>
</evidence>
<dbReference type="Pfam" id="PF13976">
    <property type="entry name" value="gag_pre-integrs"/>
    <property type="match status" value="1"/>
</dbReference>
<dbReference type="PANTHER" id="PTHR42648">
    <property type="entry name" value="TRANSPOSASE, PUTATIVE-RELATED"/>
    <property type="match status" value="1"/>
</dbReference>
<evidence type="ECO:0000313" key="11">
    <source>
        <dbReference type="EMBL" id="GEU28595.1"/>
    </source>
</evidence>
<comment type="caution">
    <text evidence="11">The sequence shown here is derived from an EMBL/GenBank/DDBJ whole genome shotgun (WGS) entry which is preliminary data.</text>
</comment>
<name>A0A699GKF1_TANCI</name>
<keyword evidence="1" id="KW-0645">Protease</keyword>
<evidence type="ECO:0000256" key="3">
    <source>
        <dbReference type="ARBA" id="ARBA00022750"/>
    </source>
</evidence>
<dbReference type="Pfam" id="PF22936">
    <property type="entry name" value="Pol_BBD"/>
    <property type="match status" value="1"/>
</dbReference>
<reference evidence="11" key="1">
    <citation type="journal article" date="2019" name="Sci. Rep.">
        <title>Draft genome of Tanacetum cinerariifolium, the natural source of mosquito coil.</title>
        <authorList>
            <person name="Yamashiro T."/>
            <person name="Shiraishi A."/>
            <person name="Satake H."/>
            <person name="Nakayama K."/>
        </authorList>
    </citation>
    <scope>NUCLEOTIDE SEQUENCE</scope>
</reference>
<sequence>MTNLADKAILSGADNRSPMLEKDMYDSWKSRMELYMLNRQHGGMILESVESGPLLWPSIEENGVTRLKKYSELSTTEAIQADCDVKATNIILQGLPLEVYALVSTHKVAKELWERIQMLMQGTSLTKQERECKLYDKFDKFAYRKEESLFFQKGDDPIDAVNHMMWFLTSVVTSRYPSTNNQLRTSSKPRQQATINNGRVTIQPIQGRQNSITAGLSRPYTSGSSGTLGKQRFKDKVLLVQAQANGQVLQEEELEFFADPGIAETLSTQYAVTNNAAYQADDLDAYDSDCDELNSAKIALMVNLSHYGYDNIAEVQNQDNVYNNVLYQDVQETSTSEHSPALQDDLILSVIEQLKTQVVNCTKINQDNKNVNEILTAELERYKNQERILKEQNNVDNASVSYEQSLEIETLKHTLSEHLKEKESLQQKVTILKNYFQKEESRNIDRELALEKQDLGFQNPRYLKRAQQLKLKLYDGSVIEKSDAIVIHDSEETLLLAEESLQPEEPNLSISTAIVEVPKELPKVSMVNSSLKKLKFHLASFDMAVEQHCVEKNKFQDKMKNVFKDNDRLLEKAISVDIVNIVVYDHVNFADKIVKSQEKDTVIVKLKERLKSLSGNVQDGKIIRELEEIETINIELDHKMTKLVAENEHLKQTYKQLLQEKVLVITTLKETLNKLKGKAVVTEAVSLHPVNPELLKIDVAPLAPKLRNNRTAHTDYLRHTQDETTTLREIVENERLLNPLNTSLDYACQYTKRVNLLFSVSGSQPQGNTKKDRIQRAPSKAKKNKIATTAIVPLREPNPIESNTDKHVVTLVYSRKSKAVKKKVPVVQIVLWYLDSGSSKHMTRDRSQLINFIQTFLGTVKFGNDHVEKIMGYDDYKIGNVTNSRVYFVEGLGHNLFSVGQFFMIQTWKSLFANTLASFAIWMASKTKSWLWHHRLSHLNFGAINHLARQGLVRGLPKLKFEKDHLCSACAMGKKSANGKKYILVIVDDYSRFTWVKFLRSRDEAPDFIIKFLKMIQVRLKNGVVERRNRTLIKAARTMLIYAQAPLFLWAEALETACYTQNRSIIRLHHGKTPYELLHNKLPDLSFLHVFGTLCYPTNDSENLGKLQPKADIRIFIGYAPTKKAFRIYNRRTRRIIKTIHVNFDELTAMASEQSSSRPVLNEMTPARISSGLVQKSSPSTPYVRPSRNDWDLLFQPMFDELLNPSPSVDHQAAQVIAPIDDVIPLVQNDSIGSPFSTTFDQDAPSLSKSHTTTEIQSSFIPQEVEEENLDIEVAHMRNDSLLGVPILEVTSAQSSSMASPHQIVQPDHPIPQHTSKWTKDHPLNNIIDQLSRPIEAVQEELNEFERLEVWELVPRLDKVMVITLKWIYKVKLDELRGILKNKSRLVARGYHQEEGIDFEESFTPVAILEAIQIFLAYAAHKNMVVYRMGVKTAFLNGNLREKVYVSQPDGFVDQDNPNHVYNLKKAVYGLKHAMRAWYDMLSSFLISQDFSKCSVDPTLFIRRNDNDLILVQIYVDDIIFAASTLELFDTPMVEKSKLDEDKEGKAVDPSHYHDADHAGCQDTRRSTSGSVQLLRERLISWSSKRKKSAAISSMEAEYIALSGCYAQILWMRSQLSDYGLGFNKIPMYCDNKSAIALCCNNVQHSWSKHIDIRYHFIKDQVKNGVIELYFVNTEYQLPDLFTKALGRDRIEFLINKLGMRSFTPETLKQLMDEVDE</sequence>
<dbReference type="CDD" id="cd09272">
    <property type="entry name" value="RNase_HI_RT_Ty1"/>
    <property type="match status" value="1"/>
</dbReference>
<dbReference type="GO" id="GO:0003676">
    <property type="term" value="F:nucleic acid binding"/>
    <property type="evidence" value="ECO:0007669"/>
    <property type="project" value="InterPro"/>
</dbReference>
<dbReference type="PANTHER" id="PTHR42648:SF32">
    <property type="entry name" value="RIBONUCLEASE H-LIKE DOMAIN, GAG-PRE-INTEGRASE DOMAIN PROTEIN-RELATED"/>
    <property type="match status" value="1"/>
</dbReference>
<dbReference type="InterPro" id="IPR013103">
    <property type="entry name" value="RVT_2"/>
</dbReference>
<dbReference type="GO" id="GO:0006508">
    <property type="term" value="P:proteolysis"/>
    <property type="evidence" value="ECO:0007669"/>
    <property type="project" value="UniProtKB-KW"/>
</dbReference>
<keyword evidence="2" id="KW-0479">Metal-binding</keyword>
<dbReference type="Pfam" id="PF07727">
    <property type="entry name" value="RVT_2"/>
    <property type="match status" value="1"/>
</dbReference>
<dbReference type="GO" id="GO:0046872">
    <property type="term" value="F:metal ion binding"/>
    <property type="evidence" value="ECO:0007669"/>
    <property type="project" value="UniProtKB-KW"/>
</dbReference>
<evidence type="ECO:0000259" key="10">
    <source>
        <dbReference type="Pfam" id="PF25597"/>
    </source>
</evidence>
<dbReference type="GO" id="GO:0004190">
    <property type="term" value="F:aspartic-type endopeptidase activity"/>
    <property type="evidence" value="ECO:0007669"/>
    <property type="project" value="UniProtKB-KW"/>
</dbReference>
<feature type="domain" description="GAG-pre-integrase" evidence="8">
    <location>
        <begin position="924"/>
        <end position="974"/>
    </location>
</feature>
<feature type="domain" description="Retrovirus-related Pol polyprotein from transposon TNT 1-94-like beta-barrel" evidence="9">
    <location>
        <begin position="832"/>
        <end position="902"/>
    </location>
</feature>
<feature type="coiled-coil region" evidence="5">
    <location>
        <begin position="365"/>
        <end position="428"/>
    </location>
</feature>
<dbReference type="SUPFAM" id="SSF53098">
    <property type="entry name" value="Ribonuclease H-like"/>
    <property type="match status" value="1"/>
</dbReference>
<accession>A0A699GKF1</accession>
<dbReference type="InterPro" id="IPR036397">
    <property type="entry name" value="RNaseH_sf"/>
</dbReference>
<keyword evidence="4" id="KW-0378">Hydrolase</keyword>
<feature type="region of interest" description="Disordered" evidence="6">
    <location>
        <begin position="1540"/>
        <end position="1569"/>
    </location>
</feature>
<gene>
    <name evidence="11" type="ORF">Tci_000573</name>
</gene>
<dbReference type="Gene3D" id="3.30.420.10">
    <property type="entry name" value="Ribonuclease H-like superfamily/Ribonuclease H"/>
    <property type="match status" value="2"/>
</dbReference>
<dbReference type="EMBL" id="BKCJ010000010">
    <property type="protein sequence ID" value="GEU28595.1"/>
    <property type="molecule type" value="Genomic_DNA"/>
</dbReference>
<feature type="domain" description="Reverse transcriptase Ty1/copia-type" evidence="7">
    <location>
        <begin position="1349"/>
        <end position="1528"/>
    </location>
</feature>
<feature type="domain" description="Retroviral polymerase SH3-like" evidence="10">
    <location>
        <begin position="1094"/>
        <end position="1153"/>
    </location>
</feature>
<evidence type="ECO:0000256" key="1">
    <source>
        <dbReference type="ARBA" id="ARBA00022670"/>
    </source>
</evidence>
<dbReference type="InterPro" id="IPR057670">
    <property type="entry name" value="SH3_retrovirus"/>
</dbReference>
<organism evidence="11">
    <name type="scientific">Tanacetum cinerariifolium</name>
    <name type="common">Dalmatian daisy</name>
    <name type="synonym">Chrysanthemum cinerariifolium</name>
    <dbReference type="NCBI Taxonomy" id="118510"/>
    <lineage>
        <taxon>Eukaryota</taxon>
        <taxon>Viridiplantae</taxon>
        <taxon>Streptophyta</taxon>
        <taxon>Embryophyta</taxon>
        <taxon>Tracheophyta</taxon>
        <taxon>Spermatophyta</taxon>
        <taxon>Magnoliopsida</taxon>
        <taxon>eudicotyledons</taxon>
        <taxon>Gunneridae</taxon>
        <taxon>Pentapetalae</taxon>
        <taxon>asterids</taxon>
        <taxon>campanulids</taxon>
        <taxon>Asterales</taxon>
        <taxon>Asteraceae</taxon>
        <taxon>Asteroideae</taxon>
        <taxon>Anthemideae</taxon>
        <taxon>Anthemidinae</taxon>
        <taxon>Tanacetum</taxon>
    </lineage>
</organism>
<evidence type="ECO:0000256" key="4">
    <source>
        <dbReference type="ARBA" id="ARBA00022801"/>
    </source>
</evidence>
<dbReference type="InterPro" id="IPR012337">
    <property type="entry name" value="RNaseH-like_sf"/>
</dbReference>
<feature type="compositionally biased region" description="Basic and acidic residues" evidence="6">
    <location>
        <begin position="1540"/>
        <end position="1566"/>
    </location>
</feature>
<dbReference type="InterPro" id="IPR054722">
    <property type="entry name" value="PolX-like_BBD"/>
</dbReference>
<evidence type="ECO:0000259" key="9">
    <source>
        <dbReference type="Pfam" id="PF22936"/>
    </source>
</evidence>
<evidence type="ECO:0000256" key="6">
    <source>
        <dbReference type="SAM" id="MobiDB-lite"/>
    </source>
</evidence>
<dbReference type="InterPro" id="IPR039537">
    <property type="entry name" value="Retrotran_Ty1/copia-like"/>
</dbReference>